<feature type="binding site" evidence="5">
    <location>
        <position position="161"/>
    </location>
    <ligand>
        <name>Mn(2+)</name>
        <dbReference type="ChEBI" id="CHEBI:29035"/>
    </ligand>
</feature>
<dbReference type="InterPro" id="IPR019831">
    <property type="entry name" value="Mn/Fe_SOD_N"/>
</dbReference>
<feature type="binding site" evidence="5">
    <location>
        <position position="74"/>
    </location>
    <ligand>
        <name>Mn(2+)</name>
        <dbReference type="ChEBI" id="CHEBI:29035"/>
    </ligand>
</feature>
<proteinExistence type="inferred from homology"/>
<dbReference type="InterPro" id="IPR019832">
    <property type="entry name" value="Mn/Fe_SOD_C"/>
</dbReference>
<dbReference type="EMBL" id="ACLR01000179">
    <property type="protein sequence ID" value="EEK16451.1"/>
    <property type="molecule type" value="Genomic_DNA"/>
</dbReference>
<organism evidence="9 10">
    <name type="scientific">Porphyromonas uenonis 60-3</name>
    <dbReference type="NCBI Taxonomy" id="596327"/>
    <lineage>
        <taxon>Bacteria</taxon>
        <taxon>Pseudomonadati</taxon>
        <taxon>Bacteroidota</taxon>
        <taxon>Bacteroidia</taxon>
        <taxon>Bacteroidales</taxon>
        <taxon>Porphyromonadaceae</taxon>
        <taxon>Porphyromonas</taxon>
    </lineage>
</organism>
<comment type="function">
    <text evidence="6">Destroys radicals which are normally produced within the cells and which are toxic to biological systems.</text>
</comment>
<evidence type="ECO:0000256" key="1">
    <source>
        <dbReference type="ARBA" id="ARBA00008714"/>
    </source>
</evidence>
<dbReference type="Pfam" id="PF00081">
    <property type="entry name" value="Sod_Fe_N"/>
    <property type="match status" value="1"/>
</dbReference>
<keyword evidence="10" id="KW-1185">Reference proteome</keyword>
<dbReference type="SUPFAM" id="SSF54719">
    <property type="entry name" value="Fe,Mn superoxide dismutase (SOD), C-terminal domain"/>
    <property type="match status" value="1"/>
</dbReference>
<dbReference type="PRINTS" id="PR01703">
    <property type="entry name" value="MNSODISMTASE"/>
</dbReference>
<evidence type="ECO:0000259" key="7">
    <source>
        <dbReference type="Pfam" id="PF00081"/>
    </source>
</evidence>
<evidence type="ECO:0000256" key="2">
    <source>
        <dbReference type="ARBA" id="ARBA00012682"/>
    </source>
</evidence>
<feature type="binding site" evidence="5">
    <location>
        <position position="27"/>
    </location>
    <ligand>
        <name>Mn(2+)</name>
        <dbReference type="ChEBI" id="CHEBI:29035"/>
    </ligand>
</feature>
<dbReference type="GO" id="GO:0046872">
    <property type="term" value="F:metal ion binding"/>
    <property type="evidence" value="ECO:0007669"/>
    <property type="project" value="UniProtKB-KW"/>
</dbReference>
<feature type="domain" description="Manganese/iron superoxide dismutase N-terminal" evidence="7">
    <location>
        <begin position="2"/>
        <end position="80"/>
    </location>
</feature>
<evidence type="ECO:0000259" key="8">
    <source>
        <dbReference type="Pfam" id="PF02777"/>
    </source>
</evidence>
<dbReference type="SUPFAM" id="SSF46609">
    <property type="entry name" value="Fe,Mn superoxide dismutase (SOD), N-terminal domain"/>
    <property type="match status" value="1"/>
</dbReference>
<comment type="similarity">
    <text evidence="1 6">Belongs to the iron/manganese superoxide dismutase family.</text>
</comment>
<gene>
    <name evidence="9" type="primary">sodB</name>
    <name evidence="9" type="ORF">PORUE0001_1770</name>
</gene>
<dbReference type="PIRSF" id="PIRSF000349">
    <property type="entry name" value="SODismutase"/>
    <property type="match status" value="1"/>
</dbReference>
<keyword evidence="3 5" id="KW-0479">Metal-binding</keyword>
<dbReference type="Gene3D" id="1.10.287.990">
    <property type="entry name" value="Fe,Mn superoxide dismutase (SOD) domain"/>
    <property type="match status" value="1"/>
</dbReference>
<dbReference type="GO" id="GO:0004784">
    <property type="term" value="F:superoxide dismutase activity"/>
    <property type="evidence" value="ECO:0007669"/>
    <property type="project" value="UniProtKB-EC"/>
</dbReference>
<protein>
    <recommendedName>
        <fullName evidence="2 6">Superoxide dismutase</fullName>
        <ecNumber evidence="2 6">1.15.1.1</ecNumber>
    </recommendedName>
</protein>
<comment type="caution">
    <text evidence="9">The sequence shown here is derived from an EMBL/GenBank/DDBJ whole genome shotgun (WGS) entry which is preliminary data.</text>
</comment>
<dbReference type="PROSITE" id="PS00088">
    <property type="entry name" value="SOD_MN"/>
    <property type="match status" value="1"/>
</dbReference>
<reference evidence="9 10" key="1">
    <citation type="submission" date="2009-04" db="EMBL/GenBank/DDBJ databases">
        <authorList>
            <person name="Sebastian Y."/>
            <person name="Madupu R."/>
            <person name="Durkin A.S."/>
            <person name="Torralba M."/>
            <person name="Methe B."/>
            <person name="Sutton G.G."/>
            <person name="Strausberg R.L."/>
            <person name="Nelson K.E."/>
        </authorList>
    </citation>
    <scope>NUCLEOTIDE SEQUENCE [LARGE SCALE GENOMIC DNA]</scope>
    <source>
        <strain evidence="9 10">60-3</strain>
    </source>
</reference>
<dbReference type="AlphaFoldDB" id="C2MCT8"/>
<evidence type="ECO:0000313" key="9">
    <source>
        <dbReference type="EMBL" id="EEK16451.1"/>
    </source>
</evidence>
<dbReference type="Pfam" id="PF02777">
    <property type="entry name" value="Sod_Fe_C"/>
    <property type="match status" value="1"/>
</dbReference>
<dbReference type="EC" id="1.15.1.1" evidence="2 6"/>
<dbReference type="InterPro" id="IPR036324">
    <property type="entry name" value="Mn/Fe_SOD_N_sf"/>
</dbReference>
<feature type="binding site" evidence="5">
    <location>
        <position position="157"/>
    </location>
    <ligand>
        <name>Mn(2+)</name>
        <dbReference type="ChEBI" id="CHEBI:29035"/>
    </ligand>
</feature>
<dbReference type="FunFam" id="3.55.40.20:FF:000001">
    <property type="entry name" value="Superoxide dismutase"/>
    <property type="match status" value="1"/>
</dbReference>
<evidence type="ECO:0000256" key="5">
    <source>
        <dbReference type="PIRSR" id="PIRSR000349-1"/>
    </source>
</evidence>
<accession>C2MCT8</accession>
<dbReference type="Proteomes" id="UP000003303">
    <property type="component" value="Unassembled WGS sequence"/>
</dbReference>
<dbReference type="InterPro" id="IPR001189">
    <property type="entry name" value="Mn/Fe_SOD"/>
</dbReference>
<dbReference type="STRING" id="596327.PORUE0001_1770"/>
<dbReference type="OrthoDB" id="9803125at2"/>
<name>C2MCT8_9PORP</name>
<dbReference type="RefSeq" id="WP_007365630.1">
    <property type="nucleotide sequence ID" value="NZ_ACLR01000179.1"/>
</dbReference>
<dbReference type="InterPro" id="IPR019833">
    <property type="entry name" value="Mn/Fe_SOD_BS"/>
</dbReference>
<evidence type="ECO:0000256" key="6">
    <source>
        <dbReference type="RuleBase" id="RU000414"/>
    </source>
</evidence>
<dbReference type="PANTHER" id="PTHR42769:SF3">
    <property type="entry name" value="SUPEROXIDE DISMUTASE [FE] 2, CHLOROPLASTIC"/>
    <property type="match status" value="1"/>
</dbReference>
<evidence type="ECO:0000313" key="10">
    <source>
        <dbReference type="Proteomes" id="UP000003303"/>
    </source>
</evidence>
<sequence>MTHELIKLPYANNALEPVISAETIQYHHGKHLKGYVDTLNKLLPDSDLKDASLEEIVRKAEGKLYNQAGQVMNHNMYFLQFAPNAGGHPEGKLADAIKRDFGSFEAFQTAFNDACTSLFGSGWAWLASDDQGKLSIEKEPNAGNPLRKGLKPLMCFDVWEHAYYLTYQNRRADHVKDLWSIIDWKEIARRYEA</sequence>
<dbReference type="Gene3D" id="3.55.40.20">
    <property type="entry name" value="Iron/manganese superoxide dismutase, C-terminal domain"/>
    <property type="match status" value="1"/>
</dbReference>
<dbReference type="PANTHER" id="PTHR42769">
    <property type="entry name" value="SUPEROXIDE DISMUTASE"/>
    <property type="match status" value="1"/>
</dbReference>
<feature type="domain" description="Manganese/iron superoxide dismutase C-terminal" evidence="8">
    <location>
        <begin position="89"/>
        <end position="190"/>
    </location>
</feature>
<dbReference type="InterPro" id="IPR036314">
    <property type="entry name" value="SOD_C_sf"/>
</dbReference>
<keyword evidence="4 6" id="KW-0560">Oxidoreductase</keyword>
<evidence type="ECO:0000256" key="3">
    <source>
        <dbReference type="ARBA" id="ARBA00022723"/>
    </source>
</evidence>
<comment type="catalytic activity">
    <reaction evidence="6">
        <text>2 superoxide + 2 H(+) = H2O2 + O2</text>
        <dbReference type="Rhea" id="RHEA:20696"/>
        <dbReference type="ChEBI" id="CHEBI:15378"/>
        <dbReference type="ChEBI" id="CHEBI:15379"/>
        <dbReference type="ChEBI" id="CHEBI:16240"/>
        <dbReference type="ChEBI" id="CHEBI:18421"/>
        <dbReference type="EC" id="1.15.1.1"/>
    </reaction>
</comment>
<dbReference type="eggNOG" id="COG0605">
    <property type="taxonomic scope" value="Bacteria"/>
</dbReference>
<evidence type="ECO:0000256" key="4">
    <source>
        <dbReference type="ARBA" id="ARBA00023002"/>
    </source>
</evidence>